<dbReference type="GO" id="GO:0005874">
    <property type="term" value="C:microtubule"/>
    <property type="evidence" value="ECO:0007669"/>
    <property type="project" value="UniProtKB-KW"/>
</dbReference>
<comment type="caution">
    <text evidence="8">The sequence shown here is derived from an EMBL/GenBank/DDBJ whole genome shotgun (WGS) entry which is preliminary data.</text>
</comment>
<dbReference type="GO" id="GO:0000278">
    <property type="term" value="P:mitotic cell cycle"/>
    <property type="evidence" value="ECO:0007669"/>
    <property type="project" value="TreeGrafter"/>
</dbReference>
<dbReference type="GO" id="GO:0051225">
    <property type="term" value="P:spindle assembly"/>
    <property type="evidence" value="ECO:0007669"/>
    <property type="project" value="TreeGrafter"/>
</dbReference>
<dbReference type="GO" id="GO:0000930">
    <property type="term" value="C:gamma-tubulin complex"/>
    <property type="evidence" value="ECO:0007669"/>
    <property type="project" value="TreeGrafter"/>
</dbReference>
<dbReference type="GO" id="GO:0000922">
    <property type="term" value="C:spindle pole"/>
    <property type="evidence" value="ECO:0007669"/>
    <property type="project" value="InterPro"/>
</dbReference>
<evidence type="ECO:0000259" key="7">
    <source>
        <dbReference type="Pfam" id="PF04130"/>
    </source>
</evidence>
<dbReference type="Pfam" id="PF04130">
    <property type="entry name" value="GCP_C_terminal"/>
    <property type="match status" value="1"/>
</dbReference>
<dbReference type="InterPro" id="IPR040457">
    <property type="entry name" value="GCP_C"/>
</dbReference>
<dbReference type="AlphaFoldDB" id="A0A409YAE0"/>
<evidence type="ECO:0000256" key="6">
    <source>
        <dbReference type="SAM" id="MobiDB-lite"/>
    </source>
</evidence>
<gene>
    <name evidence="8" type="ORF">CVT24_009553</name>
</gene>
<organism evidence="8 9">
    <name type="scientific">Panaeolus cyanescens</name>
    <dbReference type="NCBI Taxonomy" id="181874"/>
    <lineage>
        <taxon>Eukaryota</taxon>
        <taxon>Fungi</taxon>
        <taxon>Dikarya</taxon>
        <taxon>Basidiomycota</taxon>
        <taxon>Agaricomycotina</taxon>
        <taxon>Agaricomycetes</taxon>
        <taxon>Agaricomycetidae</taxon>
        <taxon>Agaricales</taxon>
        <taxon>Agaricineae</taxon>
        <taxon>Galeropsidaceae</taxon>
        <taxon>Panaeolus</taxon>
    </lineage>
</organism>
<dbReference type="InParanoid" id="A0A409YAE0"/>
<keyword evidence="3 5" id="KW-0493">Microtubule</keyword>
<dbReference type="InterPro" id="IPR007259">
    <property type="entry name" value="GCP"/>
</dbReference>
<evidence type="ECO:0000256" key="1">
    <source>
        <dbReference type="ARBA" id="ARBA00010337"/>
    </source>
</evidence>
<evidence type="ECO:0000256" key="4">
    <source>
        <dbReference type="ARBA" id="ARBA00023212"/>
    </source>
</evidence>
<keyword evidence="4 5" id="KW-0206">Cytoskeleton</keyword>
<dbReference type="GO" id="GO:0007020">
    <property type="term" value="P:microtubule nucleation"/>
    <property type="evidence" value="ECO:0007669"/>
    <property type="project" value="InterPro"/>
</dbReference>
<comment type="similarity">
    <text evidence="1 5">Belongs to the TUBGCP family.</text>
</comment>
<dbReference type="GO" id="GO:0044732">
    <property type="term" value="C:mitotic spindle pole body"/>
    <property type="evidence" value="ECO:0007669"/>
    <property type="project" value="TreeGrafter"/>
</dbReference>
<dbReference type="OrthoDB" id="2981542at2759"/>
<feature type="compositionally biased region" description="Basic and acidic residues" evidence="6">
    <location>
        <begin position="29"/>
        <end position="44"/>
    </location>
</feature>
<dbReference type="GO" id="GO:0031122">
    <property type="term" value="P:cytoplasmic microtubule organization"/>
    <property type="evidence" value="ECO:0007669"/>
    <property type="project" value="TreeGrafter"/>
</dbReference>
<feature type="domain" description="Gamma tubulin complex component C-terminal" evidence="7">
    <location>
        <begin position="39"/>
        <end position="275"/>
    </location>
</feature>
<dbReference type="Proteomes" id="UP000284842">
    <property type="component" value="Unassembled WGS sequence"/>
</dbReference>
<evidence type="ECO:0000256" key="5">
    <source>
        <dbReference type="RuleBase" id="RU363050"/>
    </source>
</evidence>
<dbReference type="GO" id="GO:0051321">
    <property type="term" value="P:meiotic cell cycle"/>
    <property type="evidence" value="ECO:0007669"/>
    <property type="project" value="TreeGrafter"/>
</dbReference>
<keyword evidence="9" id="KW-1185">Reference proteome</keyword>
<keyword evidence="2 5" id="KW-0963">Cytoplasm</keyword>
<sequence length="281" mass="32411">MADTGLYDFLLKVVMVSGSMKTDEGDEDGAPKKEKEEKKDDKKQMQAIDAMSFDYTVKFPLSLVMSRKTILRYQLLFRFLLHLKHVEQALSNMWTEQKTDPWRRNIPLARSSASPSSPTSSSHPHAEFYNWRLRVCLLRARMLAFIQQILAFVTFEVLEPNWGHLERKLEKVTTVDQLLRDHVDFLDTCLKESMLTSSKLIKTFAFYSASFTKSTLQAIAAKTNGEEDPTKAKRWDVLNKFETNFNHWFQVHLDCVQFYASSDNVSLLPLVVRLNSVKSGS</sequence>
<evidence type="ECO:0000313" key="8">
    <source>
        <dbReference type="EMBL" id="PPQ99977.1"/>
    </source>
</evidence>
<dbReference type="PANTHER" id="PTHR19302">
    <property type="entry name" value="GAMMA TUBULIN COMPLEX PROTEIN"/>
    <property type="match status" value="1"/>
</dbReference>
<protein>
    <recommendedName>
        <fullName evidence="5">Spindle pole body component</fullName>
    </recommendedName>
</protein>
<dbReference type="STRING" id="181874.A0A409YAE0"/>
<dbReference type="GO" id="GO:0051011">
    <property type="term" value="F:microtubule minus-end binding"/>
    <property type="evidence" value="ECO:0007669"/>
    <property type="project" value="TreeGrafter"/>
</dbReference>
<dbReference type="InterPro" id="IPR042241">
    <property type="entry name" value="GCP_C_sf"/>
</dbReference>
<evidence type="ECO:0000256" key="2">
    <source>
        <dbReference type="ARBA" id="ARBA00022490"/>
    </source>
</evidence>
<dbReference type="EMBL" id="NHTK01001340">
    <property type="protein sequence ID" value="PPQ99977.1"/>
    <property type="molecule type" value="Genomic_DNA"/>
</dbReference>
<comment type="subcellular location">
    <subcellularLocation>
        <location evidence="5">Cytoplasm</location>
        <location evidence="5">Cytoskeleton</location>
        <location evidence="5">Microtubule organizing center</location>
    </subcellularLocation>
</comment>
<dbReference type="GO" id="GO:0043015">
    <property type="term" value="F:gamma-tubulin binding"/>
    <property type="evidence" value="ECO:0007669"/>
    <property type="project" value="InterPro"/>
</dbReference>
<dbReference type="Gene3D" id="1.20.120.1900">
    <property type="entry name" value="Gamma-tubulin complex, C-terminal domain"/>
    <property type="match status" value="1"/>
</dbReference>
<proteinExistence type="inferred from homology"/>
<accession>A0A409YAE0</accession>
<feature type="region of interest" description="Disordered" evidence="6">
    <location>
        <begin position="21"/>
        <end position="44"/>
    </location>
</feature>
<evidence type="ECO:0000313" key="9">
    <source>
        <dbReference type="Proteomes" id="UP000284842"/>
    </source>
</evidence>
<evidence type="ECO:0000256" key="3">
    <source>
        <dbReference type="ARBA" id="ARBA00022701"/>
    </source>
</evidence>
<name>A0A409YAE0_9AGAR</name>
<dbReference type="PANTHER" id="PTHR19302:SF13">
    <property type="entry name" value="GAMMA-TUBULIN COMPLEX COMPONENT 2"/>
    <property type="match status" value="1"/>
</dbReference>
<reference evidence="8 9" key="1">
    <citation type="journal article" date="2018" name="Evol. Lett.">
        <title>Horizontal gene cluster transfer increased hallucinogenic mushroom diversity.</title>
        <authorList>
            <person name="Reynolds H.T."/>
            <person name="Vijayakumar V."/>
            <person name="Gluck-Thaler E."/>
            <person name="Korotkin H.B."/>
            <person name="Matheny P.B."/>
            <person name="Slot J.C."/>
        </authorList>
    </citation>
    <scope>NUCLEOTIDE SEQUENCE [LARGE SCALE GENOMIC DNA]</scope>
    <source>
        <strain evidence="8 9">2629</strain>
    </source>
</reference>